<organism evidence="2">
    <name type="scientific">Psoroptes ovis</name>
    <name type="common">Sheep scab mite</name>
    <dbReference type="NCBI Taxonomy" id="83912"/>
    <lineage>
        <taxon>Eukaryota</taxon>
        <taxon>Metazoa</taxon>
        <taxon>Ecdysozoa</taxon>
        <taxon>Arthropoda</taxon>
        <taxon>Chelicerata</taxon>
        <taxon>Arachnida</taxon>
        <taxon>Acari</taxon>
        <taxon>Acariformes</taxon>
        <taxon>Sarcoptiformes</taxon>
        <taxon>Astigmata</taxon>
        <taxon>Psoroptidia</taxon>
        <taxon>Sarcoptoidea</taxon>
        <taxon>Psoroptidae</taxon>
        <taxon>Psoroptes</taxon>
    </lineage>
</organism>
<evidence type="ECO:0000256" key="1">
    <source>
        <dbReference type="SAM" id="Phobius"/>
    </source>
</evidence>
<feature type="transmembrane region" description="Helical" evidence="1">
    <location>
        <begin position="12"/>
        <end position="41"/>
    </location>
</feature>
<dbReference type="Gene3D" id="1.10.287.3510">
    <property type="match status" value="1"/>
</dbReference>
<geneLocation type="mitochondrion" evidence="2"/>
<keyword evidence="2" id="KW-0496">Mitochondrion</keyword>
<keyword evidence="1" id="KW-1133">Transmembrane helix</keyword>
<feature type="transmembrane region" description="Helical" evidence="1">
    <location>
        <begin position="47"/>
        <end position="71"/>
    </location>
</feature>
<gene>
    <name evidence="2" type="primary">nad4L</name>
</gene>
<accession>A0A075X6W3</accession>
<proteinExistence type="predicted"/>
<name>A0A075X6W3_PSOOV</name>
<reference evidence="2" key="1">
    <citation type="journal article" date="2014" name="Parasit. Vectors">
        <title>The complete mitochondrial genome of the scab mite Psoroptes cuniculi (Arthropoda: Arachnida) provides insights into Acari phylogeny.</title>
        <authorList>
            <person name="Gu X.B."/>
            <person name="Liu G.H."/>
            <person name="Song H.Q."/>
            <person name="Liu T.Y."/>
            <person name="Yang G.Y."/>
            <person name="Zhu X.Q."/>
        </authorList>
    </citation>
    <scope>NUCLEOTIDE SEQUENCE</scope>
</reference>
<keyword evidence="1" id="KW-0472">Membrane</keyword>
<protein>
    <submittedName>
        <fullName evidence="2">NADH dehydrogenase subunit 4L</fullName>
    </submittedName>
</protein>
<reference evidence="2" key="2">
    <citation type="submission" date="2014-06" db="EMBL/GenBank/DDBJ databases">
        <authorList>
            <person name="Gu X.-B."/>
            <person name="Liu G.-H."/>
            <person name="Zhu X.-Q."/>
        </authorList>
    </citation>
    <scope>NUCLEOTIDE SEQUENCE</scope>
</reference>
<dbReference type="AlphaFoldDB" id="A0A075X6W3"/>
<dbReference type="EMBL" id="KJ957822">
    <property type="protein sequence ID" value="AIH15206.1"/>
    <property type="molecule type" value="Genomic_DNA"/>
</dbReference>
<keyword evidence="1" id="KW-0812">Transmembrane</keyword>
<evidence type="ECO:0000313" key="2">
    <source>
        <dbReference type="EMBL" id="AIH15206.1"/>
    </source>
</evidence>
<sequence length="89" mass="10399">MMTLFFFMVVFYFYMFIASSASVLMFLLLLECMIFFCFLQLLYVGFSYILCLFFILVGVCMGAFSICVYVSTYRSKSNSNMFIQNGVIF</sequence>